<proteinExistence type="predicted"/>
<accession>A0A0K8J493</accession>
<dbReference type="KEGG" id="hsd:SD1D_0754"/>
<keyword evidence="2" id="KW-1185">Reference proteome</keyword>
<dbReference type="RefSeq" id="WP_058257678.1">
    <property type="nucleotide sequence ID" value="NZ_LN879430.1"/>
</dbReference>
<organism evidence="1 2">
    <name type="scientific">Herbinix luporum</name>
    <dbReference type="NCBI Taxonomy" id="1679721"/>
    <lineage>
        <taxon>Bacteria</taxon>
        <taxon>Bacillati</taxon>
        <taxon>Bacillota</taxon>
        <taxon>Clostridia</taxon>
        <taxon>Lachnospirales</taxon>
        <taxon>Lachnospiraceae</taxon>
        <taxon>Herbinix</taxon>
    </lineage>
</organism>
<dbReference type="OrthoDB" id="9923754at2"/>
<reference evidence="2" key="1">
    <citation type="submission" date="2015-09" db="EMBL/GenBank/DDBJ databases">
        <authorList>
            <person name="Wibberg D."/>
        </authorList>
    </citation>
    <scope>NUCLEOTIDE SEQUENCE [LARGE SCALE GENOMIC DNA]</scope>
    <source>
        <strain evidence="2">SD1D</strain>
    </source>
</reference>
<dbReference type="AlphaFoldDB" id="A0A0K8J493"/>
<evidence type="ECO:0000313" key="2">
    <source>
        <dbReference type="Proteomes" id="UP000196053"/>
    </source>
</evidence>
<sequence length="369" mass="43880">MVSVDTIRAYTYTNININYLIKNGWRKWVNRKDGTVSYFKKDKHLLFWYFPQGILLIKFSISKFYYGTNAKVFDLNNASLIIKLVNHRIKRLFPSSSSIVPFENWTCSEIHPFVHLHADNVKDKITYLECLKKLYYPRLKKHTYPMGIQARNKSRSINIYSKSDEIEFRADNKPSSISFQDLSINNIENVIRFEYQLKKHSVKYHFKNNRKVKDVLRKDFCQNILLSVIKDIGLDNSFLYKQEVINRIKKEFSKVKARNLIEFITYFNEKPEDFINAKYPKKTQTNYLRILKEKNINYVFLPYKVSQKIDFTNFEEPTKSTLQFSLFKILLIIALLKFCNIPQKKYYIKPVALTSVFTTEAYYYEDGGG</sequence>
<dbReference type="Proteomes" id="UP000196053">
    <property type="component" value="Chromosome I"/>
</dbReference>
<name>A0A0K8J493_9FIRM</name>
<evidence type="ECO:0000313" key="1">
    <source>
        <dbReference type="EMBL" id="CUH92302.1"/>
    </source>
</evidence>
<dbReference type="EMBL" id="LN879430">
    <property type="protein sequence ID" value="CUH92302.1"/>
    <property type="molecule type" value="Genomic_DNA"/>
</dbReference>
<protein>
    <submittedName>
        <fullName evidence="1">Uncharacterized protein</fullName>
    </submittedName>
</protein>
<gene>
    <name evidence="1" type="ORF">SD1D_0754</name>
</gene>